<reference evidence="10" key="2">
    <citation type="submission" date="2025-08" db="UniProtKB">
        <authorList>
            <consortium name="RefSeq"/>
        </authorList>
    </citation>
    <scope>IDENTIFICATION</scope>
    <source>
        <tissue evidence="10">Young leaves</tissue>
    </source>
</reference>
<dbReference type="InterPro" id="IPR015495">
    <property type="entry name" value="Myb_TF_plants"/>
</dbReference>
<dbReference type="SUPFAM" id="SSF46689">
    <property type="entry name" value="Homeodomain-like"/>
    <property type="match status" value="1"/>
</dbReference>
<dbReference type="AlphaFoldDB" id="A0A8B8K5E2"/>
<dbReference type="PANTHER" id="PTHR47999">
    <property type="entry name" value="TRANSCRIPTION FACTOR MYB8-RELATED-RELATED"/>
    <property type="match status" value="1"/>
</dbReference>
<dbReference type="FunFam" id="1.10.10.60:FF:000121">
    <property type="entry name" value="Myb transcription factor"/>
    <property type="match status" value="1"/>
</dbReference>
<feature type="domain" description="Myb-like" evidence="7">
    <location>
        <begin position="62"/>
        <end position="112"/>
    </location>
</feature>
<comment type="subcellular location">
    <subcellularLocation>
        <location evidence="1">Nucleus</location>
    </subcellularLocation>
</comment>
<protein>
    <submittedName>
        <fullName evidence="10">Transcription factor MYB111-like</fullName>
    </submittedName>
</protein>
<dbReference type="CDD" id="cd00167">
    <property type="entry name" value="SANT"/>
    <property type="match status" value="2"/>
</dbReference>
<keyword evidence="9" id="KW-1185">Reference proteome</keyword>
<evidence type="ECO:0000256" key="1">
    <source>
        <dbReference type="ARBA" id="ARBA00004123"/>
    </source>
</evidence>
<dbReference type="GO" id="GO:0045893">
    <property type="term" value="P:positive regulation of DNA-templated transcription"/>
    <property type="evidence" value="ECO:0007669"/>
    <property type="project" value="UniProtKB-ARBA"/>
</dbReference>
<dbReference type="RefSeq" id="XP_027338876.1">
    <property type="nucleotide sequence ID" value="XM_027483075.1"/>
</dbReference>
<organism evidence="9 10">
    <name type="scientific">Abrus precatorius</name>
    <name type="common">Indian licorice</name>
    <name type="synonym">Glycine abrus</name>
    <dbReference type="NCBI Taxonomy" id="3816"/>
    <lineage>
        <taxon>Eukaryota</taxon>
        <taxon>Viridiplantae</taxon>
        <taxon>Streptophyta</taxon>
        <taxon>Embryophyta</taxon>
        <taxon>Tracheophyta</taxon>
        <taxon>Spermatophyta</taxon>
        <taxon>Magnoliopsida</taxon>
        <taxon>eudicotyledons</taxon>
        <taxon>Gunneridae</taxon>
        <taxon>Pentapetalae</taxon>
        <taxon>rosids</taxon>
        <taxon>fabids</taxon>
        <taxon>Fabales</taxon>
        <taxon>Fabaceae</taxon>
        <taxon>Papilionoideae</taxon>
        <taxon>50 kb inversion clade</taxon>
        <taxon>NPAAA clade</taxon>
        <taxon>indigoferoid/millettioid clade</taxon>
        <taxon>Abreae</taxon>
        <taxon>Abrus</taxon>
    </lineage>
</organism>
<proteinExistence type="predicted"/>
<dbReference type="GO" id="GO:0046148">
    <property type="term" value="P:pigment biosynthetic process"/>
    <property type="evidence" value="ECO:0007669"/>
    <property type="project" value="UniProtKB-ARBA"/>
</dbReference>
<dbReference type="GO" id="GO:0005634">
    <property type="term" value="C:nucleus"/>
    <property type="evidence" value="ECO:0007669"/>
    <property type="project" value="UniProtKB-SubCell"/>
</dbReference>
<evidence type="ECO:0000313" key="10">
    <source>
        <dbReference type="RefSeq" id="XP_027338876.1"/>
    </source>
</evidence>
<evidence type="ECO:0000256" key="3">
    <source>
        <dbReference type="ARBA" id="ARBA00023015"/>
    </source>
</evidence>
<evidence type="ECO:0000259" key="8">
    <source>
        <dbReference type="PROSITE" id="PS51294"/>
    </source>
</evidence>
<keyword evidence="4" id="KW-0238">DNA-binding</keyword>
<dbReference type="GO" id="GO:0043565">
    <property type="term" value="F:sequence-specific DNA binding"/>
    <property type="evidence" value="ECO:0007669"/>
    <property type="project" value="UniProtKB-ARBA"/>
</dbReference>
<dbReference type="KEGG" id="aprc:113852724"/>
<dbReference type="InterPro" id="IPR001005">
    <property type="entry name" value="SANT/Myb"/>
</dbReference>
<feature type="domain" description="HTH myb-type" evidence="8">
    <location>
        <begin position="62"/>
        <end position="116"/>
    </location>
</feature>
<name>A0A8B8K5E2_ABRPR</name>
<dbReference type="OrthoDB" id="2143914at2759"/>
<gene>
    <name evidence="10" type="primary">LOC113852724</name>
</gene>
<sequence length="338" mass="37888">MGRAPCCEKVGLKKGRWTAEEDKILTDYIQENGEGSWKSLPKNAGLLRCGKSCRLRWINYLRADVKRGNITPEEEEIIVKLHAVLGNRWSVIAGHLPGRTDNEIKNYWNSHLRRKIYCFMRSLNESLPPIDMAMVNCATSKRRGRGTKIKAAMEEDKSMALSQNSFESMPSCYREEAEEISMMDTNYEMEGNISSTVASYPIMNGDIEGLGPCQYWSNDEIMKLSLMFENGVLVNPSGNASVTLNEEPNGNECGQNVHVGIMGTSQESKIGVWDSSNVESGQWYTSCSSVNSAIDYQGSDWDMAGSVQSYNQWDLCEEDQMMTCLWGTGIGEINGFHQ</sequence>
<dbReference type="PANTHER" id="PTHR47999:SF111">
    <property type="entry name" value="TRANSCRIPTION FACTOR MYB11-RELATED"/>
    <property type="match status" value="1"/>
</dbReference>
<feature type="domain" description="Myb-like" evidence="7">
    <location>
        <begin position="9"/>
        <end position="61"/>
    </location>
</feature>
<keyword evidence="6" id="KW-0539">Nucleus</keyword>
<dbReference type="Pfam" id="PF00249">
    <property type="entry name" value="Myb_DNA-binding"/>
    <property type="match status" value="2"/>
</dbReference>
<dbReference type="FunFam" id="1.10.10.60:FF:000231">
    <property type="entry name" value="Myb transcription factor"/>
    <property type="match status" value="1"/>
</dbReference>
<evidence type="ECO:0000256" key="2">
    <source>
        <dbReference type="ARBA" id="ARBA00022737"/>
    </source>
</evidence>
<dbReference type="GO" id="GO:0006950">
    <property type="term" value="P:response to stress"/>
    <property type="evidence" value="ECO:0007669"/>
    <property type="project" value="UniProtKB-ARBA"/>
</dbReference>
<accession>A0A8B8K5E2</accession>
<keyword evidence="5" id="KW-0804">Transcription</keyword>
<feature type="domain" description="HTH myb-type" evidence="8">
    <location>
        <begin position="9"/>
        <end position="61"/>
    </location>
</feature>
<reference evidence="9" key="1">
    <citation type="journal article" date="2019" name="Toxins">
        <title>Detection of Abrin-Like and Prepropulchellin-Like Toxin Genes and Transcripts Using Whole Genome Sequencing and Full-Length Transcript Sequencing of Abrus precatorius.</title>
        <authorList>
            <person name="Hovde B.T."/>
            <person name="Daligault H.E."/>
            <person name="Hanschen E.R."/>
            <person name="Kunde Y.A."/>
            <person name="Johnson M.B."/>
            <person name="Starkenburg S.R."/>
            <person name="Johnson S.L."/>
        </authorList>
    </citation>
    <scope>NUCLEOTIDE SEQUENCE [LARGE SCALE GENOMIC DNA]</scope>
</reference>
<dbReference type="PROSITE" id="PS51294">
    <property type="entry name" value="HTH_MYB"/>
    <property type="match status" value="2"/>
</dbReference>
<evidence type="ECO:0000256" key="6">
    <source>
        <dbReference type="ARBA" id="ARBA00023242"/>
    </source>
</evidence>
<dbReference type="SMART" id="SM00717">
    <property type="entry name" value="SANT"/>
    <property type="match status" value="2"/>
</dbReference>
<dbReference type="InterPro" id="IPR009057">
    <property type="entry name" value="Homeodomain-like_sf"/>
</dbReference>
<evidence type="ECO:0000256" key="5">
    <source>
        <dbReference type="ARBA" id="ARBA00023163"/>
    </source>
</evidence>
<dbReference type="PROSITE" id="PS50090">
    <property type="entry name" value="MYB_LIKE"/>
    <property type="match status" value="2"/>
</dbReference>
<keyword evidence="2" id="KW-0677">Repeat</keyword>
<keyword evidence="3" id="KW-0805">Transcription regulation</keyword>
<dbReference type="Gene3D" id="1.10.10.60">
    <property type="entry name" value="Homeodomain-like"/>
    <property type="match status" value="2"/>
</dbReference>
<evidence type="ECO:0000256" key="4">
    <source>
        <dbReference type="ARBA" id="ARBA00023125"/>
    </source>
</evidence>
<evidence type="ECO:0000313" key="9">
    <source>
        <dbReference type="Proteomes" id="UP000694853"/>
    </source>
</evidence>
<dbReference type="InterPro" id="IPR017930">
    <property type="entry name" value="Myb_dom"/>
</dbReference>
<evidence type="ECO:0000259" key="7">
    <source>
        <dbReference type="PROSITE" id="PS50090"/>
    </source>
</evidence>
<dbReference type="GeneID" id="113852724"/>
<dbReference type="Proteomes" id="UP000694853">
    <property type="component" value="Unplaced"/>
</dbReference>